<feature type="transmembrane region" description="Helical" evidence="1">
    <location>
        <begin position="20"/>
        <end position="38"/>
    </location>
</feature>
<evidence type="ECO:0000313" key="2">
    <source>
        <dbReference type="EMBL" id="KAJ1121914.1"/>
    </source>
</evidence>
<organism evidence="2 3">
    <name type="scientific">Pleurodeles waltl</name>
    <name type="common">Iberian ribbed newt</name>
    <dbReference type="NCBI Taxonomy" id="8319"/>
    <lineage>
        <taxon>Eukaryota</taxon>
        <taxon>Metazoa</taxon>
        <taxon>Chordata</taxon>
        <taxon>Craniata</taxon>
        <taxon>Vertebrata</taxon>
        <taxon>Euteleostomi</taxon>
        <taxon>Amphibia</taxon>
        <taxon>Batrachia</taxon>
        <taxon>Caudata</taxon>
        <taxon>Salamandroidea</taxon>
        <taxon>Salamandridae</taxon>
        <taxon>Pleurodelinae</taxon>
        <taxon>Pleurodeles</taxon>
    </lineage>
</organism>
<keyword evidence="3" id="KW-1185">Reference proteome</keyword>
<sequence length="88" mass="9889">MLRTLAAVVLTRIGSVGIVLRARFFIFLGVLLVLLLLSTTDGDIDHIKILLVEYGILGDGEPEFLLKILWITTAILEDWDVYQAWNFG</sequence>
<dbReference type="AlphaFoldDB" id="A0AAV7P464"/>
<comment type="caution">
    <text evidence="2">The sequence shown here is derived from an EMBL/GenBank/DDBJ whole genome shotgun (WGS) entry which is preliminary data.</text>
</comment>
<name>A0AAV7P464_PLEWA</name>
<dbReference type="Proteomes" id="UP001066276">
    <property type="component" value="Chromosome 7"/>
</dbReference>
<reference evidence="2" key="1">
    <citation type="journal article" date="2022" name="bioRxiv">
        <title>Sequencing and chromosome-scale assembly of the giantPleurodeles waltlgenome.</title>
        <authorList>
            <person name="Brown T."/>
            <person name="Elewa A."/>
            <person name="Iarovenko S."/>
            <person name="Subramanian E."/>
            <person name="Araus A.J."/>
            <person name="Petzold A."/>
            <person name="Susuki M."/>
            <person name="Suzuki K.-i.T."/>
            <person name="Hayashi T."/>
            <person name="Toyoda A."/>
            <person name="Oliveira C."/>
            <person name="Osipova E."/>
            <person name="Leigh N.D."/>
            <person name="Simon A."/>
            <person name="Yun M.H."/>
        </authorList>
    </citation>
    <scope>NUCLEOTIDE SEQUENCE</scope>
    <source>
        <strain evidence="2">20211129_DDA</strain>
        <tissue evidence="2">Liver</tissue>
    </source>
</reference>
<proteinExistence type="predicted"/>
<gene>
    <name evidence="2" type="ORF">NDU88_000422</name>
</gene>
<keyword evidence="1" id="KW-1133">Transmembrane helix</keyword>
<evidence type="ECO:0000256" key="1">
    <source>
        <dbReference type="SAM" id="Phobius"/>
    </source>
</evidence>
<evidence type="ECO:0000313" key="3">
    <source>
        <dbReference type="Proteomes" id="UP001066276"/>
    </source>
</evidence>
<protein>
    <submittedName>
        <fullName evidence="2">Uncharacterized protein</fullName>
    </submittedName>
</protein>
<keyword evidence="1" id="KW-0472">Membrane</keyword>
<accession>A0AAV7P464</accession>
<keyword evidence="1" id="KW-0812">Transmembrane</keyword>
<dbReference type="EMBL" id="JANPWB010000011">
    <property type="protein sequence ID" value="KAJ1121914.1"/>
    <property type="molecule type" value="Genomic_DNA"/>
</dbReference>